<keyword evidence="2" id="KW-1185">Reference proteome</keyword>
<organism evidence="1 2">
    <name type="scientific">Lymnaea stagnalis</name>
    <name type="common">Great pond snail</name>
    <name type="synonym">Helix stagnalis</name>
    <dbReference type="NCBI Taxonomy" id="6523"/>
    <lineage>
        <taxon>Eukaryota</taxon>
        <taxon>Metazoa</taxon>
        <taxon>Spiralia</taxon>
        <taxon>Lophotrochozoa</taxon>
        <taxon>Mollusca</taxon>
        <taxon>Gastropoda</taxon>
        <taxon>Heterobranchia</taxon>
        <taxon>Euthyneura</taxon>
        <taxon>Panpulmonata</taxon>
        <taxon>Hygrophila</taxon>
        <taxon>Lymnaeoidea</taxon>
        <taxon>Lymnaeidae</taxon>
        <taxon>Lymnaea</taxon>
    </lineage>
</organism>
<reference evidence="1 2" key="1">
    <citation type="submission" date="2024-04" db="EMBL/GenBank/DDBJ databases">
        <authorList>
            <consortium name="Genoscope - CEA"/>
            <person name="William W."/>
        </authorList>
    </citation>
    <scope>NUCLEOTIDE SEQUENCE [LARGE SCALE GENOMIC DNA]</scope>
</reference>
<evidence type="ECO:0000313" key="1">
    <source>
        <dbReference type="EMBL" id="CAL1527358.1"/>
    </source>
</evidence>
<feature type="non-terminal residue" evidence="1">
    <location>
        <position position="40"/>
    </location>
</feature>
<dbReference type="Proteomes" id="UP001497497">
    <property type="component" value="Unassembled WGS sequence"/>
</dbReference>
<evidence type="ECO:0000313" key="2">
    <source>
        <dbReference type="Proteomes" id="UP001497497"/>
    </source>
</evidence>
<sequence length="40" mass="4692">MSPKIHFLPSHLDFFPDNCGMFSDEHGEHFHLDITGLEHR</sequence>
<comment type="caution">
    <text evidence="1">The sequence shown here is derived from an EMBL/GenBank/DDBJ whole genome shotgun (WGS) entry which is preliminary data.</text>
</comment>
<protein>
    <submittedName>
        <fullName evidence="1">Uncharacterized protein</fullName>
    </submittedName>
</protein>
<dbReference type="PANTHER" id="PTHR46114:SF1">
    <property type="entry name" value="ZAD DOMAIN-CONTAINING PROTEIN"/>
    <property type="match status" value="1"/>
</dbReference>
<dbReference type="PANTHER" id="PTHR46114">
    <property type="entry name" value="APPLE DOMAIN-CONTAINING PROTEIN"/>
    <property type="match status" value="1"/>
</dbReference>
<proteinExistence type="predicted"/>
<dbReference type="EMBL" id="CAXITT010000016">
    <property type="protein sequence ID" value="CAL1527358.1"/>
    <property type="molecule type" value="Genomic_DNA"/>
</dbReference>
<name>A0AAV2H2H5_LYMST</name>
<accession>A0AAV2H2H5</accession>
<dbReference type="AlphaFoldDB" id="A0AAV2H2H5"/>
<gene>
    <name evidence="1" type="ORF">GSLYS_00001535001</name>
</gene>